<evidence type="ECO:0000313" key="2">
    <source>
        <dbReference type="Proteomes" id="UP000000998"/>
    </source>
</evidence>
<proteinExistence type="predicted"/>
<dbReference type="Gene3D" id="3.40.50.450">
    <property type="match status" value="1"/>
</dbReference>
<evidence type="ECO:0008006" key="3">
    <source>
        <dbReference type="Google" id="ProtNLM"/>
    </source>
</evidence>
<dbReference type="SUPFAM" id="SSF102405">
    <property type="entry name" value="MCP/YpsA-like"/>
    <property type="match status" value="1"/>
</dbReference>
<dbReference type="eggNOG" id="COG0758">
    <property type="taxonomic scope" value="Bacteria"/>
</dbReference>
<dbReference type="HOGENOM" id="CLU_108850_0_0_6"/>
<evidence type="ECO:0000313" key="1">
    <source>
        <dbReference type="EMBL" id="ABM17496.1"/>
    </source>
</evidence>
<gene>
    <name evidence="1" type="ordered locus">Maqu_0392</name>
</gene>
<accession>A1TXM7</accession>
<dbReference type="Pfam" id="PF12694">
    <property type="entry name" value="cpYpsA"/>
    <property type="match status" value="1"/>
</dbReference>
<dbReference type="KEGG" id="maq:Maqu_0392"/>
<sequence length="159" mass="17198">MKRYPMKVISGGQTGADRAALDAAIDRDYPIAGACPKGRLAEDGTIPERYPLTEITGGYRARTRKNVQTGDGTLVFYRDELKGGTALTVSMALKERKPLKLIDISVVEPGLAVEKIREFCIDNQIGTLNVAGPRTSQCAGIYPYVFEVISELLGDNSGC</sequence>
<dbReference type="EMBL" id="CP000514">
    <property type="protein sequence ID" value="ABM17496.1"/>
    <property type="molecule type" value="Genomic_DNA"/>
</dbReference>
<dbReference type="STRING" id="351348.Maqu_0392"/>
<dbReference type="AlphaFoldDB" id="A1TXM7"/>
<organism evidence="1 2">
    <name type="scientific">Marinobacter nauticus (strain ATCC 700491 / DSM 11845 / VT8)</name>
    <name type="common">Marinobacter aquaeolei</name>
    <dbReference type="NCBI Taxonomy" id="351348"/>
    <lineage>
        <taxon>Bacteria</taxon>
        <taxon>Pseudomonadati</taxon>
        <taxon>Pseudomonadota</taxon>
        <taxon>Gammaproteobacteria</taxon>
        <taxon>Pseudomonadales</taxon>
        <taxon>Marinobacteraceae</taxon>
        <taxon>Marinobacter</taxon>
    </lineage>
</organism>
<reference evidence="2" key="1">
    <citation type="journal article" date="2011" name="Appl. Environ. Microbiol.">
        <title>Genomic potential of Marinobacter aquaeolei, a biogeochemical 'opportunitroph'.</title>
        <authorList>
            <person name="Singer E."/>
            <person name="Webb E.A."/>
            <person name="Nelson W.C."/>
            <person name="Heidelberg J.F."/>
            <person name="Ivanova N."/>
            <person name="Pati A."/>
            <person name="Edwards K.J."/>
        </authorList>
    </citation>
    <scope>NUCLEOTIDE SEQUENCE [LARGE SCALE GENOMIC DNA]</scope>
    <source>
        <strain evidence="2">ATCC 700491 / DSM 11845 / VT8</strain>
    </source>
</reference>
<dbReference type="InterPro" id="IPR024755">
    <property type="entry name" value="cpYpsA"/>
</dbReference>
<dbReference type="Proteomes" id="UP000000998">
    <property type="component" value="Chromosome"/>
</dbReference>
<protein>
    <recommendedName>
        <fullName evidence="3">Molybdenum carrier</fullName>
    </recommendedName>
</protein>
<name>A1TXM7_MARN8</name>